<dbReference type="Proteomes" id="UP000268162">
    <property type="component" value="Unassembled WGS sequence"/>
</dbReference>
<gene>
    <name evidence="1" type="ORF">BJ085DRAFT_40131</name>
</gene>
<protein>
    <submittedName>
        <fullName evidence="1">Uncharacterized protein</fullName>
    </submittedName>
</protein>
<organism evidence="1 2">
    <name type="scientific">Dimargaris cristalligena</name>
    <dbReference type="NCBI Taxonomy" id="215637"/>
    <lineage>
        <taxon>Eukaryota</taxon>
        <taxon>Fungi</taxon>
        <taxon>Fungi incertae sedis</taxon>
        <taxon>Zoopagomycota</taxon>
        <taxon>Kickxellomycotina</taxon>
        <taxon>Dimargaritomycetes</taxon>
        <taxon>Dimargaritales</taxon>
        <taxon>Dimargaritaceae</taxon>
        <taxon>Dimargaris</taxon>
    </lineage>
</organism>
<keyword evidence="2" id="KW-1185">Reference proteome</keyword>
<evidence type="ECO:0000313" key="2">
    <source>
        <dbReference type="Proteomes" id="UP000268162"/>
    </source>
</evidence>
<name>A0A4P9ZKM6_9FUNG</name>
<reference evidence="2" key="1">
    <citation type="journal article" date="2018" name="Nat. Microbiol.">
        <title>Leveraging single-cell genomics to expand the fungal tree of life.</title>
        <authorList>
            <person name="Ahrendt S.R."/>
            <person name="Quandt C.A."/>
            <person name="Ciobanu D."/>
            <person name="Clum A."/>
            <person name="Salamov A."/>
            <person name="Andreopoulos B."/>
            <person name="Cheng J.F."/>
            <person name="Woyke T."/>
            <person name="Pelin A."/>
            <person name="Henrissat B."/>
            <person name="Reynolds N.K."/>
            <person name="Benny G.L."/>
            <person name="Smith M.E."/>
            <person name="James T.Y."/>
            <person name="Grigoriev I.V."/>
        </authorList>
    </citation>
    <scope>NUCLEOTIDE SEQUENCE [LARGE SCALE GENOMIC DNA]</scope>
    <source>
        <strain evidence="2">RSA 468</strain>
    </source>
</reference>
<accession>A0A4P9ZKM6</accession>
<dbReference type="AlphaFoldDB" id="A0A4P9ZKM6"/>
<proteinExistence type="predicted"/>
<dbReference type="EMBL" id="ML004374">
    <property type="protein sequence ID" value="RKP33122.1"/>
    <property type="molecule type" value="Genomic_DNA"/>
</dbReference>
<sequence length="134" mass="14879">MPNVKAILIDPFACKIEHVEVDGDDINTYYRVLSHESMPVTTFTTAYAGVLKGRDAIFVDDEGIMKNAERWFHMATGHQPFAGKGLIVGADRRGNAADAESDIDTIRAVTVFAQPFQSRLFVTTMPWQPPKPQP</sequence>
<evidence type="ECO:0000313" key="1">
    <source>
        <dbReference type="EMBL" id="RKP33122.1"/>
    </source>
</evidence>